<feature type="domain" description="ABC transporter" evidence="2">
    <location>
        <begin position="18"/>
        <end position="295"/>
    </location>
</feature>
<sequence>MALPNISNFDSLLADGKFAFENVALAIETALGSPLPEVEISFRDLHITARLPLAKPGSKGPQVPTIWTHIQQKLMKCFSNPETTEKEILHGITGVFKPSRITLLLARLPRIVAYTNQKDEHEPHLSVQETFEFAHACCGGADLDPWVAKALKNTSEEQSDHALKIIRAQHKHAADLRVHLLGLSRCKDTMVGNAMSGVSGGERKRVTTGEMTFGRKRAMLLDKISTGLDAATTYDIVNSLKSLTRYFKANIVVSLQQPPPEVFNLFDDVLIMNSGRIMYHGPRDQVQEYFQNMGF</sequence>
<comment type="caution">
    <text evidence="3">The sequence shown here is derived from an EMBL/GenBank/DDBJ whole genome shotgun (WGS) entry which is preliminary data.</text>
</comment>
<gene>
    <name evidence="3" type="ORF">Plil01_001110200</name>
</gene>
<dbReference type="PROSITE" id="PS50893">
    <property type="entry name" value="ABC_TRANSPORTER_2"/>
    <property type="match status" value="1"/>
</dbReference>
<dbReference type="GO" id="GO:0005524">
    <property type="term" value="F:ATP binding"/>
    <property type="evidence" value="ECO:0007669"/>
    <property type="project" value="InterPro"/>
</dbReference>
<dbReference type="GO" id="GO:0016887">
    <property type="term" value="F:ATP hydrolysis activity"/>
    <property type="evidence" value="ECO:0007669"/>
    <property type="project" value="InterPro"/>
</dbReference>
<dbReference type="InterPro" id="IPR027417">
    <property type="entry name" value="P-loop_NTPase"/>
</dbReference>
<dbReference type="AlphaFoldDB" id="A0A9W6U5D7"/>
<evidence type="ECO:0000259" key="2">
    <source>
        <dbReference type="PROSITE" id="PS50893"/>
    </source>
</evidence>
<reference evidence="3" key="1">
    <citation type="submission" date="2023-04" db="EMBL/GenBank/DDBJ databases">
        <title>Phytophthora lilii NBRC 32176.</title>
        <authorList>
            <person name="Ichikawa N."/>
            <person name="Sato H."/>
            <person name="Tonouchi N."/>
        </authorList>
    </citation>
    <scope>NUCLEOTIDE SEQUENCE</scope>
    <source>
        <strain evidence="3">NBRC 32176</strain>
    </source>
</reference>
<protein>
    <submittedName>
        <fullName evidence="3">Unnamed protein product</fullName>
    </submittedName>
</protein>
<dbReference type="EMBL" id="BSXW01000620">
    <property type="protein sequence ID" value="GMF26669.1"/>
    <property type="molecule type" value="Genomic_DNA"/>
</dbReference>
<organism evidence="3 4">
    <name type="scientific">Phytophthora lilii</name>
    <dbReference type="NCBI Taxonomy" id="2077276"/>
    <lineage>
        <taxon>Eukaryota</taxon>
        <taxon>Sar</taxon>
        <taxon>Stramenopiles</taxon>
        <taxon>Oomycota</taxon>
        <taxon>Peronosporomycetes</taxon>
        <taxon>Peronosporales</taxon>
        <taxon>Peronosporaceae</taxon>
        <taxon>Phytophthora</taxon>
    </lineage>
</organism>
<evidence type="ECO:0000313" key="3">
    <source>
        <dbReference type="EMBL" id="GMF26669.1"/>
    </source>
</evidence>
<dbReference type="Pfam" id="PF00005">
    <property type="entry name" value="ABC_tran"/>
    <property type="match status" value="1"/>
</dbReference>
<evidence type="ECO:0000313" key="4">
    <source>
        <dbReference type="Proteomes" id="UP001165083"/>
    </source>
</evidence>
<dbReference type="Gene3D" id="3.40.50.300">
    <property type="entry name" value="P-loop containing nucleotide triphosphate hydrolases"/>
    <property type="match status" value="1"/>
</dbReference>
<name>A0A9W6U5D7_9STRA</name>
<accession>A0A9W6U5D7</accession>
<dbReference type="InterPro" id="IPR003439">
    <property type="entry name" value="ABC_transporter-like_ATP-bd"/>
</dbReference>
<dbReference type="PANTHER" id="PTHR19241">
    <property type="entry name" value="ATP-BINDING CASSETTE TRANSPORTER"/>
    <property type="match status" value="1"/>
</dbReference>
<keyword evidence="1" id="KW-0813">Transport</keyword>
<dbReference type="OrthoDB" id="66620at2759"/>
<evidence type="ECO:0000256" key="1">
    <source>
        <dbReference type="ARBA" id="ARBA00022448"/>
    </source>
</evidence>
<proteinExistence type="predicted"/>
<dbReference type="Proteomes" id="UP001165083">
    <property type="component" value="Unassembled WGS sequence"/>
</dbReference>
<dbReference type="SUPFAM" id="SSF52540">
    <property type="entry name" value="P-loop containing nucleoside triphosphate hydrolases"/>
    <property type="match status" value="1"/>
</dbReference>
<keyword evidence="4" id="KW-1185">Reference proteome</keyword>